<accession>A0AAN5ICZ7</accession>
<organism evidence="2 3">
    <name type="scientific">Pristionchus mayeri</name>
    <dbReference type="NCBI Taxonomy" id="1317129"/>
    <lineage>
        <taxon>Eukaryota</taxon>
        <taxon>Metazoa</taxon>
        <taxon>Ecdysozoa</taxon>
        <taxon>Nematoda</taxon>
        <taxon>Chromadorea</taxon>
        <taxon>Rhabditida</taxon>
        <taxon>Rhabditina</taxon>
        <taxon>Diplogasteromorpha</taxon>
        <taxon>Diplogasteroidea</taxon>
        <taxon>Neodiplogasteridae</taxon>
        <taxon>Pristionchus</taxon>
    </lineage>
</organism>
<protein>
    <submittedName>
        <fullName evidence="2">Uncharacterized protein</fullName>
    </submittedName>
</protein>
<reference evidence="3" key="1">
    <citation type="submission" date="2022-10" db="EMBL/GenBank/DDBJ databases">
        <title>Genome assembly of Pristionchus species.</title>
        <authorList>
            <person name="Yoshida K."/>
            <person name="Sommer R.J."/>
        </authorList>
    </citation>
    <scope>NUCLEOTIDE SEQUENCE [LARGE SCALE GENOMIC DNA]</scope>
    <source>
        <strain evidence="3">RS5460</strain>
    </source>
</reference>
<sequence length="262" mass="29193">LPHILCRSLTLLPIMRTRRDWKSASPLATDPSTLPGCSAQSPPSSVAPYPARDMSSLSSIRKNWTISNLLKYDDFWKVDKLITDHQMNATRVLVDQCYANFASANVLKVLAKHGAPMKPSKNIELEPLSHYVVAYFLQYKTMNFKDRKKFLEAIQYLKEEGHPLEPTLESLTIINAPSDHEIYNLLTPPPSRDPSPSLSHSTSTSSVSTPPPFEQDAAAAAAAGENLQPQLEKQPEITMTVNKRKMSRAARANAEKRARLSL</sequence>
<keyword evidence="3" id="KW-1185">Reference proteome</keyword>
<dbReference type="Proteomes" id="UP001328107">
    <property type="component" value="Unassembled WGS sequence"/>
</dbReference>
<dbReference type="EMBL" id="BTRK01000006">
    <property type="protein sequence ID" value="GMR61752.1"/>
    <property type="molecule type" value="Genomic_DNA"/>
</dbReference>
<feature type="compositionally biased region" description="Low complexity" evidence="1">
    <location>
        <begin position="194"/>
        <end position="208"/>
    </location>
</feature>
<feature type="compositionally biased region" description="Polar residues" evidence="1">
    <location>
        <begin position="227"/>
        <end position="241"/>
    </location>
</feature>
<comment type="caution">
    <text evidence="2">The sequence shown here is derived from an EMBL/GenBank/DDBJ whole genome shotgun (WGS) entry which is preliminary data.</text>
</comment>
<evidence type="ECO:0000313" key="2">
    <source>
        <dbReference type="EMBL" id="GMR61752.1"/>
    </source>
</evidence>
<feature type="region of interest" description="Disordered" evidence="1">
    <location>
        <begin position="182"/>
        <end position="262"/>
    </location>
</feature>
<name>A0AAN5ICZ7_9BILA</name>
<feature type="compositionally biased region" description="Basic and acidic residues" evidence="1">
    <location>
        <begin position="253"/>
        <end position="262"/>
    </location>
</feature>
<feature type="non-terminal residue" evidence="2">
    <location>
        <position position="1"/>
    </location>
</feature>
<dbReference type="AlphaFoldDB" id="A0AAN5ICZ7"/>
<gene>
    <name evidence="2" type="ORF">PMAYCL1PPCAC_31947</name>
</gene>
<evidence type="ECO:0000256" key="1">
    <source>
        <dbReference type="SAM" id="MobiDB-lite"/>
    </source>
</evidence>
<evidence type="ECO:0000313" key="3">
    <source>
        <dbReference type="Proteomes" id="UP001328107"/>
    </source>
</evidence>
<feature type="region of interest" description="Disordered" evidence="1">
    <location>
        <begin position="24"/>
        <end position="47"/>
    </location>
</feature>
<proteinExistence type="predicted"/>